<dbReference type="Proteomes" id="UP000250275">
    <property type="component" value="Unassembled WGS sequence"/>
</dbReference>
<name>A0A310SIR9_9HYME</name>
<evidence type="ECO:0000313" key="2">
    <source>
        <dbReference type="Proteomes" id="UP000250275"/>
    </source>
</evidence>
<reference evidence="1 2" key="1">
    <citation type="submission" date="2015-07" db="EMBL/GenBank/DDBJ databases">
        <title>The genome of Eufriesea mexicana.</title>
        <authorList>
            <person name="Pan H."/>
            <person name="Kapheim K."/>
        </authorList>
    </citation>
    <scope>NUCLEOTIDE SEQUENCE [LARGE SCALE GENOMIC DNA]</scope>
    <source>
        <strain evidence="1">0111107269</strain>
        <tissue evidence="1">Whole body</tissue>
    </source>
</reference>
<protein>
    <submittedName>
        <fullName evidence="1">Uncharacterized protein</fullName>
    </submittedName>
</protein>
<proteinExistence type="predicted"/>
<sequence>MMPETEYKNGFACTRGNNSKVLTQPVDILLCFSTVVVAVDCSLYFVAETVVSNSKAAAKTVTSVMSTRISVEVTVENRCGFAEAMVQAENNCGIVEKMVKAGNRYEIVVVTEMAANNYETVEAMVKVESNYLVALAGETFANSFVEFEVSVSNVSNWQVVGEKVENT</sequence>
<organism evidence="1 2">
    <name type="scientific">Eufriesea mexicana</name>
    <dbReference type="NCBI Taxonomy" id="516756"/>
    <lineage>
        <taxon>Eukaryota</taxon>
        <taxon>Metazoa</taxon>
        <taxon>Ecdysozoa</taxon>
        <taxon>Arthropoda</taxon>
        <taxon>Hexapoda</taxon>
        <taxon>Insecta</taxon>
        <taxon>Pterygota</taxon>
        <taxon>Neoptera</taxon>
        <taxon>Endopterygota</taxon>
        <taxon>Hymenoptera</taxon>
        <taxon>Apocrita</taxon>
        <taxon>Aculeata</taxon>
        <taxon>Apoidea</taxon>
        <taxon>Anthophila</taxon>
        <taxon>Apidae</taxon>
        <taxon>Eufriesea</taxon>
    </lineage>
</organism>
<gene>
    <name evidence="1" type="ORF">WN48_10006</name>
</gene>
<keyword evidence="2" id="KW-1185">Reference proteome</keyword>
<evidence type="ECO:0000313" key="1">
    <source>
        <dbReference type="EMBL" id="OAD53450.1"/>
    </source>
</evidence>
<dbReference type="EMBL" id="KQ767283">
    <property type="protein sequence ID" value="OAD53450.1"/>
    <property type="molecule type" value="Genomic_DNA"/>
</dbReference>
<dbReference type="AlphaFoldDB" id="A0A310SIR9"/>
<accession>A0A310SIR9</accession>